<name>A0A1I7Z9J0_9BILA</name>
<evidence type="ECO:0000256" key="1">
    <source>
        <dbReference type="SAM" id="SignalP"/>
    </source>
</evidence>
<protein>
    <submittedName>
        <fullName evidence="3">TonB-dependent receptor</fullName>
    </submittedName>
</protein>
<feature type="signal peptide" evidence="1">
    <location>
        <begin position="1"/>
        <end position="18"/>
    </location>
</feature>
<evidence type="ECO:0000313" key="3">
    <source>
        <dbReference type="WBParaSite" id="L893_g24217.t1"/>
    </source>
</evidence>
<feature type="chain" id="PRO_5009313148" evidence="1">
    <location>
        <begin position="19"/>
        <end position="140"/>
    </location>
</feature>
<proteinExistence type="predicted"/>
<keyword evidence="1" id="KW-0732">Signal</keyword>
<reference evidence="3" key="1">
    <citation type="submission" date="2016-11" db="UniProtKB">
        <authorList>
            <consortium name="WormBaseParasite"/>
        </authorList>
    </citation>
    <scope>IDENTIFICATION</scope>
</reference>
<sequence>MKVTIYFLLISLCSLTTARPSLMVENRANIENISFPRQITPRARLETEFPPAAKVALGIGTRVKTAFYDSFGNTMDQAIIRIPPAKPHLIDPEQKSILYNNPLPLAFNSDIVSSTFKPSKFSNSKRNVLIVFRRSEPGLI</sequence>
<accession>A0A1I7Z9J0</accession>
<keyword evidence="2" id="KW-1185">Reference proteome</keyword>
<organism evidence="2 3">
    <name type="scientific">Steinernema glaseri</name>
    <dbReference type="NCBI Taxonomy" id="37863"/>
    <lineage>
        <taxon>Eukaryota</taxon>
        <taxon>Metazoa</taxon>
        <taxon>Ecdysozoa</taxon>
        <taxon>Nematoda</taxon>
        <taxon>Chromadorea</taxon>
        <taxon>Rhabditida</taxon>
        <taxon>Tylenchina</taxon>
        <taxon>Panagrolaimomorpha</taxon>
        <taxon>Strongyloidoidea</taxon>
        <taxon>Steinernematidae</taxon>
        <taxon>Steinernema</taxon>
    </lineage>
</organism>
<dbReference type="WBParaSite" id="L893_g24217.t1">
    <property type="protein sequence ID" value="L893_g24217.t1"/>
    <property type="gene ID" value="L893_g24217"/>
</dbReference>
<evidence type="ECO:0000313" key="2">
    <source>
        <dbReference type="Proteomes" id="UP000095287"/>
    </source>
</evidence>
<dbReference type="AlphaFoldDB" id="A0A1I7Z9J0"/>
<dbReference type="Proteomes" id="UP000095287">
    <property type="component" value="Unplaced"/>
</dbReference>